<accession>A0AAV6Q9X2</accession>
<dbReference type="AlphaFoldDB" id="A0AAV6Q9X2"/>
<evidence type="ECO:0000313" key="2">
    <source>
        <dbReference type="Proteomes" id="UP000693946"/>
    </source>
</evidence>
<organism evidence="1 2">
    <name type="scientific">Solea senegalensis</name>
    <name type="common">Senegalese sole</name>
    <dbReference type="NCBI Taxonomy" id="28829"/>
    <lineage>
        <taxon>Eukaryota</taxon>
        <taxon>Metazoa</taxon>
        <taxon>Chordata</taxon>
        <taxon>Craniata</taxon>
        <taxon>Vertebrata</taxon>
        <taxon>Euteleostomi</taxon>
        <taxon>Actinopterygii</taxon>
        <taxon>Neopterygii</taxon>
        <taxon>Teleostei</taxon>
        <taxon>Neoteleostei</taxon>
        <taxon>Acanthomorphata</taxon>
        <taxon>Carangaria</taxon>
        <taxon>Pleuronectiformes</taxon>
        <taxon>Pleuronectoidei</taxon>
        <taxon>Soleidae</taxon>
        <taxon>Solea</taxon>
    </lineage>
</organism>
<dbReference type="Proteomes" id="UP000693946">
    <property type="component" value="Linkage Group LG6"/>
</dbReference>
<sequence>MDDDAAAPSPISSAAVNVVKALEDEEERERWMLTWSCGRGWCYNGYKQQQQQSLTDEDDDDGDDAQSVQRVCCHHRGRECPVPQKFFFSLEDDQFVPEECE</sequence>
<protein>
    <submittedName>
        <fullName evidence="1">Uncharacterized protein</fullName>
    </submittedName>
</protein>
<keyword evidence="2" id="KW-1185">Reference proteome</keyword>
<dbReference type="EMBL" id="JAGKHQ010000018">
    <property type="protein sequence ID" value="KAG7485580.1"/>
    <property type="molecule type" value="Genomic_DNA"/>
</dbReference>
<gene>
    <name evidence="1" type="ORF">JOB18_013813</name>
</gene>
<name>A0AAV6Q9X2_SOLSE</name>
<proteinExistence type="predicted"/>
<evidence type="ECO:0000313" key="1">
    <source>
        <dbReference type="EMBL" id="KAG7485580.1"/>
    </source>
</evidence>
<comment type="caution">
    <text evidence="1">The sequence shown here is derived from an EMBL/GenBank/DDBJ whole genome shotgun (WGS) entry which is preliminary data.</text>
</comment>
<reference evidence="1 2" key="1">
    <citation type="journal article" date="2021" name="Sci. Rep.">
        <title>Chromosome anchoring in Senegalese sole (Solea senegalensis) reveals sex-associated markers and genome rearrangements in flatfish.</title>
        <authorList>
            <person name="Guerrero-Cozar I."/>
            <person name="Gomez-Garrido J."/>
            <person name="Berbel C."/>
            <person name="Martinez-Blanch J.F."/>
            <person name="Alioto T."/>
            <person name="Claros M.G."/>
            <person name="Gagnaire P.A."/>
            <person name="Manchado M."/>
        </authorList>
    </citation>
    <scope>NUCLEOTIDE SEQUENCE [LARGE SCALE GENOMIC DNA]</scope>
    <source>
        <strain evidence="1">Sse05_10M</strain>
    </source>
</reference>